<dbReference type="Gene3D" id="1.10.287.2610">
    <property type="match status" value="1"/>
</dbReference>
<reference evidence="2" key="1">
    <citation type="submission" date="2017-05" db="UniProtKB">
        <authorList>
            <consortium name="EnsemblMetazoa"/>
        </authorList>
    </citation>
    <scope>IDENTIFICATION</scope>
</reference>
<protein>
    <recommendedName>
        <fullName evidence="3">Dynein heavy chain ATP-binding dynein motor region domain-containing protein</fullName>
    </recommendedName>
</protein>
<accession>A0A1X7SVJ1</accession>
<dbReference type="eggNOG" id="KOG3595">
    <property type="taxonomic scope" value="Eukaryota"/>
</dbReference>
<dbReference type="AlphaFoldDB" id="A0A1X7SVJ1"/>
<proteinExistence type="predicted"/>
<evidence type="ECO:0000256" key="1">
    <source>
        <dbReference type="SAM" id="Coils"/>
    </source>
</evidence>
<evidence type="ECO:0000313" key="2">
    <source>
        <dbReference type="EnsemblMetazoa" id="Aqu2.1.06118_001"/>
    </source>
</evidence>
<evidence type="ECO:0008006" key="3">
    <source>
        <dbReference type="Google" id="ProtNLM"/>
    </source>
</evidence>
<dbReference type="EnsemblMetazoa" id="Aqu2.1.06118_001">
    <property type="protein sequence ID" value="Aqu2.1.06118_001"/>
    <property type="gene ID" value="Aqu2.1.06118"/>
</dbReference>
<sequence length="124" mass="14330">MLKRVDPLRKELKDLETKAEDTHQKGEKITKIIAELEASIAKYKEEYVTIIEKRYLMADSEFLLHLRHLEKSLLTALNEVKGRILDKNRDTGAVYGRASTRKVYKQNNGCGVQTLHTNFQVDVK</sequence>
<dbReference type="STRING" id="400682.A0A1X7SVJ1"/>
<feature type="coiled-coil region" evidence="1">
    <location>
        <begin position="5"/>
        <end position="53"/>
    </location>
</feature>
<name>A0A1X7SVJ1_AMPQE</name>
<keyword evidence="1" id="KW-0175">Coiled coil</keyword>
<organism evidence="2">
    <name type="scientific">Amphimedon queenslandica</name>
    <name type="common">Sponge</name>
    <dbReference type="NCBI Taxonomy" id="400682"/>
    <lineage>
        <taxon>Eukaryota</taxon>
        <taxon>Metazoa</taxon>
        <taxon>Porifera</taxon>
        <taxon>Demospongiae</taxon>
        <taxon>Heteroscleromorpha</taxon>
        <taxon>Haplosclerida</taxon>
        <taxon>Niphatidae</taxon>
        <taxon>Amphimedon</taxon>
    </lineage>
</organism>
<dbReference type="InParanoid" id="A0A1X7SVJ1"/>